<dbReference type="AlphaFoldDB" id="A0A9N9CC29"/>
<comment type="caution">
    <text evidence="1">The sequence shown here is derived from an EMBL/GenBank/DDBJ whole genome shotgun (WGS) entry which is preliminary data.</text>
</comment>
<proteinExistence type="predicted"/>
<evidence type="ECO:0000313" key="2">
    <source>
        <dbReference type="Proteomes" id="UP000789572"/>
    </source>
</evidence>
<organism evidence="1 2">
    <name type="scientific">Paraglomus occultum</name>
    <dbReference type="NCBI Taxonomy" id="144539"/>
    <lineage>
        <taxon>Eukaryota</taxon>
        <taxon>Fungi</taxon>
        <taxon>Fungi incertae sedis</taxon>
        <taxon>Mucoromycota</taxon>
        <taxon>Glomeromycotina</taxon>
        <taxon>Glomeromycetes</taxon>
        <taxon>Paraglomerales</taxon>
        <taxon>Paraglomeraceae</taxon>
        <taxon>Paraglomus</taxon>
    </lineage>
</organism>
<name>A0A9N9CC29_9GLOM</name>
<dbReference type="OrthoDB" id="2443600at2759"/>
<sequence>MEYFKKTPPEKFRFLDFYRYRQRQDDFTRSFREESGNLWSCLMSLVKDRTPQTDVRLATEVPRRGNILPWLRRGVQLALWWFPVMFHNYCGSRSLICSPEKGYILAQLRQGVQPALWWFPVRHRTKFKDVHIFWQQIENETSIDNAEAEVACKFIHRSSRVVDVALTNVEEKMV</sequence>
<evidence type="ECO:0000313" key="1">
    <source>
        <dbReference type="EMBL" id="CAG8594826.1"/>
    </source>
</evidence>
<dbReference type="EMBL" id="CAJVPJ010001527">
    <property type="protein sequence ID" value="CAG8594826.1"/>
    <property type="molecule type" value="Genomic_DNA"/>
</dbReference>
<dbReference type="Proteomes" id="UP000789572">
    <property type="component" value="Unassembled WGS sequence"/>
</dbReference>
<reference evidence="1" key="1">
    <citation type="submission" date="2021-06" db="EMBL/GenBank/DDBJ databases">
        <authorList>
            <person name="Kallberg Y."/>
            <person name="Tangrot J."/>
            <person name="Rosling A."/>
        </authorList>
    </citation>
    <scope>NUCLEOTIDE SEQUENCE</scope>
    <source>
        <strain evidence="1">IA702</strain>
    </source>
</reference>
<gene>
    <name evidence="1" type="ORF">POCULU_LOCUS7160</name>
</gene>
<protein>
    <submittedName>
        <fullName evidence="1">2718_t:CDS:1</fullName>
    </submittedName>
</protein>
<keyword evidence="2" id="KW-1185">Reference proteome</keyword>
<accession>A0A9N9CC29</accession>